<evidence type="ECO:0000256" key="2">
    <source>
        <dbReference type="PROSITE-ProRule" id="PRU00169"/>
    </source>
</evidence>
<dbReference type="RefSeq" id="WP_084409663.1">
    <property type="nucleotide sequence ID" value="NZ_FWXR01000005.1"/>
</dbReference>
<evidence type="ECO:0000256" key="1">
    <source>
        <dbReference type="ARBA" id="ARBA00022553"/>
    </source>
</evidence>
<dbReference type="InterPro" id="IPR050595">
    <property type="entry name" value="Bact_response_regulator"/>
</dbReference>
<dbReference type="Proteomes" id="UP000192656">
    <property type="component" value="Unassembled WGS sequence"/>
</dbReference>
<dbReference type="AlphaFoldDB" id="A0A1W2AYT4"/>
<reference evidence="4 5" key="1">
    <citation type="submission" date="2017-04" db="EMBL/GenBank/DDBJ databases">
        <authorList>
            <person name="Afonso C.L."/>
            <person name="Miller P.J."/>
            <person name="Scott M.A."/>
            <person name="Spackman E."/>
            <person name="Goraichik I."/>
            <person name="Dimitrov K.M."/>
            <person name="Suarez D.L."/>
            <person name="Swayne D.E."/>
        </authorList>
    </citation>
    <scope>NUCLEOTIDE SEQUENCE [LARGE SCALE GENOMIC DNA]</scope>
    <source>
        <strain evidence="4 5">CGMCC 1.10972</strain>
    </source>
</reference>
<dbReference type="PROSITE" id="PS50110">
    <property type="entry name" value="RESPONSE_REGULATORY"/>
    <property type="match status" value="1"/>
</dbReference>
<dbReference type="PANTHER" id="PTHR44591">
    <property type="entry name" value="STRESS RESPONSE REGULATOR PROTEIN 1"/>
    <property type="match status" value="1"/>
</dbReference>
<dbReference type="CDD" id="cd00156">
    <property type="entry name" value="REC"/>
    <property type="match status" value="1"/>
</dbReference>
<proteinExistence type="predicted"/>
<keyword evidence="5" id="KW-1185">Reference proteome</keyword>
<dbReference type="SUPFAM" id="SSF52172">
    <property type="entry name" value="CheY-like"/>
    <property type="match status" value="1"/>
</dbReference>
<dbReference type="PANTHER" id="PTHR44591:SF21">
    <property type="entry name" value="TWO-COMPONENT RESPONSE REGULATOR"/>
    <property type="match status" value="1"/>
</dbReference>
<dbReference type="Pfam" id="PF00072">
    <property type="entry name" value="Response_reg"/>
    <property type="match status" value="1"/>
</dbReference>
<dbReference type="EMBL" id="FWXR01000005">
    <property type="protein sequence ID" value="SMC65621.1"/>
    <property type="molecule type" value="Genomic_DNA"/>
</dbReference>
<sequence>MANILIAEDEDALRHLVSRALRLDGHEVSAAEDGEEALERLQEADGEFDLVLSDIRMPGLTGIELAHAIAQRWPHVKVLLMTGYAEQKEAAEDLATIIEGVLDKPFAIGDVRRQVCEIVAAAASQAPGRRSACA</sequence>
<gene>
    <name evidence="4" type="ORF">SAMN06297251_105169</name>
</gene>
<feature type="modified residue" description="4-aspartylphosphate" evidence="2">
    <location>
        <position position="54"/>
    </location>
</feature>
<keyword evidence="1 2" id="KW-0597">Phosphoprotein</keyword>
<dbReference type="STRING" id="937218.SAMN06297251_105169"/>
<dbReference type="OrthoDB" id="9802155at2"/>
<dbReference type="SMART" id="SM00448">
    <property type="entry name" value="REC"/>
    <property type="match status" value="1"/>
</dbReference>
<organism evidence="4 5">
    <name type="scientific">Fulvimarina manganoxydans</name>
    <dbReference type="NCBI Taxonomy" id="937218"/>
    <lineage>
        <taxon>Bacteria</taxon>
        <taxon>Pseudomonadati</taxon>
        <taxon>Pseudomonadota</taxon>
        <taxon>Alphaproteobacteria</taxon>
        <taxon>Hyphomicrobiales</taxon>
        <taxon>Aurantimonadaceae</taxon>
        <taxon>Fulvimarina</taxon>
    </lineage>
</organism>
<dbReference type="GO" id="GO:0000160">
    <property type="term" value="P:phosphorelay signal transduction system"/>
    <property type="evidence" value="ECO:0007669"/>
    <property type="project" value="InterPro"/>
</dbReference>
<accession>A0A1W2AYT4</accession>
<name>A0A1W2AYT4_9HYPH</name>
<dbReference type="Gene3D" id="3.40.50.2300">
    <property type="match status" value="1"/>
</dbReference>
<evidence type="ECO:0000259" key="3">
    <source>
        <dbReference type="PROSITE" id="PS50110"/>
    </source>
</evidence>
<dbReference type="InterPro" id="IPR001789">
    <property type="entry name" value="Sig_transdc_resp-reg_receiver"/>
</dbReference>
<evidence type="ECO:0000313" key="5">
    <source>
        <dbReference type="Proteomes" id="UP000192656"/>
    </source>
</evidence>
<protein>
    <submittedName>
        <fullName evidence="4">Response regulator receiver domain-containing protein</fullName>
    </submittedName>
</protein>
<dbReference type="InterPro" id="IPR011006">
    <property type="entry name" value="CheY-like_superfamily"/>
</dbReference>
<feature type="domain" description="Response regulatory" evidence="3">
    <location>
        <begin position="3"/>
        <end position="119"/>
    </location>
</feature>
<evidence type="ECO:0000313" key="4">
    <source>
        <dbReference type="EMBL" id="SMC65621.1"/>
    </source>
</evidence>